<feature type="short sequence motif" description="GXSXG" evidence="4">
    <location>
        <begin position="42"/>
        <end position="46"/>
    </location>
</feature>
<protein>
    <recommendedName>
        <fullName evidence="1">triacylglycerol lipase</fullName>
        <ecNumber evidence="1">3.1.1.3</ecNumber>
    </recommendedName>
</protein>
<dbReference type="PROSITE" id="PS51635">
    <property type="entry name" value="PNPLA"/>
    <property type="match status" value="1"/>
</dbReference>
<dbReference type="FunFam" id="3.40.1090.10:FF:000003">
    <property type="entry name" value="Patatin-like phospholipase domain-containing protein 2"/>
    <property type="match status" value="1"/>
</dbReference>
<evidence type="ECO:0000256" key="1">
    <source>
        <dbReference type="ARBA" id="ARBA00013279"/>
    </source>
</evidence>
<feature type="active site" description="Proton acceptor" evidence="4">
    <location>
        <position position="163"/>
    </location>
</feature>
<evidence type="ECO:0000313" key="7">
    <source>
        <dbReference type="EMBL" id="GAU97345.1"/>
    </source>
</evidence>
<evidence type="ECO:0000259" key="6">
    <source>
        <dbReference type="PROSITE" id="PS51635"/>
    </source>
</evidence>
<dbReference type="PANTHER" id="PTHR12406:SF41">
    <property type="entry name" value="BRUMMER, ISOFORM B-RELATED"/>
    <property type="match status" value="1"/>
</dbReference>
<dbReference type="OrthoDB" id="197155at2759"/>
<evidence type="ECO:0000313" key="8">
    <source>
        <dbReference type="Proteomes" id="UP000186922"/>
    </source>
</evidence>
<feature type="domain" description="PNPLA" evidence="6">
    <location>
        <begin position="9"/>
        <end position="176"/>
    </location>
</feature>
<dbReference type="Gene3D" id="3.40.1090.10">
    <property type="entry name" value="Cytosolic phospholipase A2 catalytic domain"/>
    <property type="match status" value="2"/>
</dbReference>
<dbReference type="SUPFAM" id="SSF52151">
    <property type="entry name" value="FabD/lysophospholipase-like"/>
    <property type="match status" value="1"/>
</dbReference>
<dbReference type="GO" id="GO:0016020">
    <property type="term" value="C:membrane"/>
    <property type="evidence" value="ECO:0007669"/>
    <property type="project" value="TreeGrafter"/>
</dbReference>
<keyword evidence="8" id="KW-1185">Reference proteome</keyword>
<dbReference type="Proteomes" id="UP000186922">
    <property type="component" value="Unassembled WGS sequence"/>
</dbReference>
<evidence type="ECO:0000256" key="4">
    <source>
        <dbReference type="PROSITE-ProRule" id="PRU01161"/>
    </source>
</evidence>
<accession>A0A1D1V977</accession>
<dbReference type="InterPro" id="IPR002641">
    <property type="entry name" value="PNPLA_dom"/>
</dbReference>
<dbReference type="GO" id="GO:0004806">
    <property type="term" value="F:triacylglycerol lipase activity"/>
    <property type="evidence" value="ECO:0007669"/>
    <property type="project" value="UniProtKB-EC"/>
</dbReference>
<dbReference type="PANTHER" id="PTHR12406">
    <property type="entry name" value="CALCIUM-INDEPENDENT PHOSPHOLIPASE A2 IPLA2 -RELATED"/>
    <property type="match status" value="1"/>
</dbReference>
<feature type="region of interest" description="Disordered" evidence="5">
    <location>
        <begin position="266"/>
        <end position="304"/>
    </location>
</feature>
<dbReference type="GO" id="GO:0005737">
    <property type="term" value="C:cytoplasm"/>
    <property type="evidence" value="ECO:0007669"/>
    <property type="project" value="TreeGrafter"/>
</dbReference>
<dbReference type="EC" id="3.1.1.3" evidence="1"/>
<keyword evidence="3 4" id="KW-0443">Lipid metabolism</keyword>
<evidence type="ECO:0000256" key="5">
    <source>
        <dbReference type="SAM" id="MobiDB-lite"/>
    </source>
</evidence>
<gene>
    <name evidence="7" type="primary">RvY_08662</name>
    <name evidence="7" type="synonym">RvY_08662.1</name>
    <name evidence="7" type="ORF">RvY_08662-1</name>
</gene>
<dbReference type="EMBL" id="BDGG01000004">
    <property type="protein sequence ID" value="GAU97345.1"/>
    <property type="molecule type" value="Genomic_DNA"/>
</dbReference>
<feature type="active site" description="Nucleophile" evidence="4">
    <location>
        <position position="44"/>
    </location>
</feature>
<feature type="short sequence motif" description="GXGXXG" evidence="4">
    <location>
        <begin position="13"/>
        <end position="18"/>
    </location>
</feature>
<dbReference type="Pfam" id="PF01734">
    <property type="entry name" value="Patatin"/>
    <property type="match status" value="1"/>
</dbReference>
<feature type="short sequence motif" description="DGA/G" evidence="4">
    <location>
        <begin position="163"/>
        <end position="165"/>
    </location>
</feature>
<dbReference type="PROSITE" id="PS51257">
    <property type="entry name" value="PROKAR_LIPOPROTEIN"/>
    <property type="match status" value="1"/>
</dbReference>
<comment type="caution">
    <text evidence="7">The sequence shown here is derived from an EMBL/GenBank/DDBJ whole genome shotgun (WGS) entry which is preliminary data.</text>
</comment>
<dbReference type="InterPro" id="IPR016035">
    <property type="entry name" value="Acyl_Trfase/lysoPLipase"/>
</dbReference>
<keyword evidence="2 4" id="KW-0378">Hydrolase</keyword>
<name>A0A1D1V977_RAMVA</name>
<reference evidence="7 8" key="1">
    <citation type="journal article" date="2016" name="Nat. Commun.">
        <title>Extremotolerant tardigrade genome and improved radiotolerance of human cultured cells by tardigrade-unique protein.</title>
        <authorList>
            <person name="Hashimoto T."/>
            <person name="Horikawa D.D."/>
            <person name="Saito Y."/>
            <person name="Kuwahara H."/>
            <person name="Kozuka-Hata H."/>
            <person name="Shin-I T."/>
            <person name="Minakuchi Y."/>
            <person name="Ohishi K."/>
            <person name="Motoyama A."/>
            <person name="Aizu T."/>
            <person name="Enomoto A."/>
            <person name="Kondo K."/>
            <person name="Tanaka S."/>
            <person name="Hara Y."/>
            <person name="Koshikawa S."/>
            <person name="Sagara H."/>
            <person name="Miura T."/>
            <person name="Yokobori S."/>
            <person name="Miyagawa K."/>
            <person name="Suzuki Y."/>
            <person name="Kubo T."/>
            <person name="Oyama M."/>
            <person name="Kohara Y."/>
            <person name="Fujiyama A."/>
            <person name="Arakawa K."/>
            <person name="Katayama T."/>
            <person name="Toyoda A."/>
            <person name="Kunieda T."/>
        </authorList>
    </citation>
    <scope>NUCLEOTIDE SEQUENCE [LARGE SCALE GENOMIC DNA]</scope>
    <source>
        <strain evidence="7 8">YOKOZUNA-1</strain>
    </source>
</reference>
<proteinExistence type="predicted"/>
<organism evidence="7 8">
    <name type="scientific">Ramazzottius varieornatus</name>
    <name type="common">Water bear</name>
    <name type="synonym">Tardigrade</name>
    <dbReference type="NCBI Taxonomy" id="947166"/>
    <lineage>
        <taxon>Eukaryota</taxon>
        <taxon>Metazoa</taxon>
        <taxon>Ecdysozoa</taxon>
        <taxon>Tardigrada</taxon>
        <taxon>Eutardigrada</taxon>
        <taxon>Parachela</taxon>
        <taxon>Hypsibioidea</taxon>
        <taxon>Ramazzottiidae</taxon>
        <taxon>Ramazzottius</taxon>
    </lineage>
</organism>
<dbReference type="GO" id="GO:0019433">
    <property type="term" value="P:triglyceride catabolic process"/>
    <property type="evidence" value="ECO:0007669"/>
    <property type="project" value="TreeGrafter"/>
</dbReference>
<keyword evidence="4" id="KW-0442">Lipid degradation</keyword>
<dbReference type="GO" id="GO:0055088">
    <property type="term" value="P:lipid homeostasis"/>
    <property type="evidence" value="ECO:0007669"/>
    <property type="project" value="TreeGrafter"/>
</dbReference>
<evidence type="ECO:0000256" key="3">
    <source>
        <dbReference type="ARBA" id="ARBA00023098"/>
    </source>
</evidence>
<sequence length="575" mass="63308">MAPRKKVTLSMSGGGFLGIYHIGVASCFREMEEHFEVEKIAGASAGAIAAACYLCRCCLGQAASDVLKIAQMGRSSPIGPLSPRFRVVNALRNGLERILPDDAHIICSGRLSVSMTRCMDGGNKIVSHFESKAELIQALICSSFVPFYSGLVPPYFHDARYWDGGLTDNMPVFDPFTITISPFSGESDICPSDDFALSFMEMNFANQSFRLNSKNAFRLSRALFPPHPDVLREICEEGYIDALRFIKKTLLCEMVKGPSRLPFTPVTEAGTVDTSPPTPDQLPSSAFPPISHSSVETDDDTRCGIKNDEKARTSVETWEPMEGRLHRSNSVDQVMQILNRSSTTHNLPTPVMDALKEASESAQHPIIRALSFVAIPWVLPLEIVYSTCVRLIELTPRPVTMDVQHYLDIFARVAQNVADGLMQSHSRDGAWLQQKCHCHPEDRQQFVGLNSLGEDSNGCLLHGSANITPKHQLSFAVMLVEESANMPEVKPCQPGSLHKATETAILTASVRCLDPNDVSGVPLFPTEHDALDMSALQVSAECNDIIQQFETEIADYFKAKLEYEATEPKFNCEGS</sequence>
<evidence type="ECO:0000256" key="2">
    <source>
        <dbReference type="ARBA" id="ARBA00022801"/>
    </source>
</evidence>
<dbReference type="InterPro" id="IPR033562">
    <property type="entry name" value="PLPL"/>
</dbReference>
<dbReference type="STRING" id="947166.A0A1D1V977"/>
<dbReference type="AlphaFoldDB" id="A0A1D1V977"/>
<dbReference type="GO" id="GO:0005811">
    <property type="term" value="C:lipid droplet"/>
    <property type="evidence" value="ECO:0007669"/>
    <property type="project" value="TreeGrafter"/>
</dbReference>